<dbReference type="AlphaFoldDB" id="H6QP25"/>
<dbReference type="HOGENOM" id="CLU_630261_0_0_1"/>
<dbReference type="RefSeq" id="XP_003890694.1">
    <property type="nucleotide sequence ID" value="XM_003890645.1"/>
</dbReference>
<keyword evidence="3" id="KW-1185">Reference proteome</keyword>
<dbReference type="PANTHER" id="PTHR34862">
    <property type="entry name" value="SPARK DOMAIN-CONTAINING PROTEIN"/>
    <property type="match status" value="1"/>
</dbReference>
<dbReference type="KEGG" id="pgr:PGTG_20724"/>
<dbReference type="PANTHER" id="PTHR34862:SF1">
    <property type="entry name" value="SPARK DOMAIN-CONTAINING PROTEIN"/>
    <property type="match status" value="1"/>
</dbReference>
<evidence type="ECO:0000256" key="1">
    <source>
        <dbReference type="SAM" id="MobiDB-lite"/>
    </source>
</evidence>
<evidence type="ECO:0000313" key="3">
    <source>
        <dbReference type="Proteomes" id="UP000008783"/>
    </source>
</evidence>
<dbReference type="InParanoid" id="H6QP25"/>
<dbReference type="VEuPathDB" id="FungiDB:PGTG_20724"/>
<dbReference type="Proteomes" id="UP000008783">
    <property type="component" value="Unassembled WGS sequence"/>
</dbReference>
<name>H6QP25_PUCGT</name>
<dbReference type="GeneID" id="13541407"/>
<sequence>MHDVKTFISFEVGHENHVESFPFNVNSFPNSSLRNAWPQKLKPAYQARIPDDDIIIYIFEHMLPVVGPSRWILSMANDKMQPPRWALGGPVLYLNAKLNACPVSGLSLSCAGLSVTFAEHARSPLNGVDRVGNMSPKTTQHLLPLVSYIRSLVSYQAVVAYPSNPVVGFFKRGQSSGELEESATVRSFSKLSTSCQISASSLLAGPFGTCANLIGLVSILESKDSIISPINNWVSQACSSAACDPAGLASASKVILNGCKTDLEDQSIAAVAMYSIITHYNETRDMFCTQSKQDGSFCLPSVLGNVEAQSGEKITVAEVVSLISGKLTRADRAFVAVPKETYCTDCAHAIVSQSAIMIDAIAKDPAGIKFEYGSNESVHRISDICGASFGDRALPPTVQIAQPKSQDTSADTLDNSESFNNEAFSQDPSFPLSSY</sequence>
<proteinExistence type="predicted"/>
<protein>
    <submittedName>
        <fullName evidence="2">Uncharacterized protein</fullName>
    </submittedName>
</protein>
<evidence type="ECO:0000313" key="2">
    <source>
        <dbReference type="EMBL" id="EHS63139.1"/>
    </source>
</evidence>
<dbReference type="EMBL" id="DS178263">
    <property type="protein sequence ID" value="EHS63139.1"/>
    <property type="molecule type" value="Genomic_DNA"/>
</dbReference>
<accession>H6QP25</accession>
<gene>
    <name evidence="2" type="ORF">PGTG_20724</name>
</gene>
<organism evidence="2 3">
    <name type="scientific">Puccinia graminis f. sp. tritici (strain CRL 75-36-700-3 / race SCCL)</name>
    <name type="common">Black stem rust fungus</name>
    <dbReference type="NCBI Taxonomy" id="418459"/>
    <lineage>
        <taxon>Eukaryota</taxon>
        <taxon>Fungi</taxon>
        <taxon>Dikarya</taxon>
        <taxon>Basidiomycota</taxon>
        <taxon>Pucciniomycotina</taxon>
        <taxon>Pucciniomycetes</taxon>
        <taxon>Pucciniales</taxon>
        <taxon>Pucciniaceae</taxon>
        <taxon>Puccinia</taxon>
    </lineage>
</organism>
<dbReference type="OrthoDB" id="2536450at2759"/>
<feature type="region of interest" description="Disordered" evidence="1">
    <location>
        <begin position="399"/>
        <end position="435"/>
    </location>
</feature>
<reference evidence="3" key="1">
    <citation type="journal article" date="2011" name="Proc. Natl. Acad. Sci. U.S.A.">
        <title>Obligate biotrophy features unraveled by the genomic analysis of rust fungi.</title>
        <authorList>
            <person name="Duplessis S."/>
            <person name="Cuomo C.A."/>
            <person name="Lin Y.-C."/>
            <person name="Aerts A."/>
            <person name="Tisserant E."/>
            <person name="Veneault-Fourrey C."/>
            <person name="Joly D.L."/>
            <person name="Hacquard S."/>
            <person name="Amselem J."/>
            <person name="Cantarel B.L."/>
            <person name="Chiu R."/>
            <person name="Coutinho P.M."/>
            <person name="Feau N."/>
            <person name="Field M."/>
            <person name="Frey P."/>
            <person name="Gelhaye E."/>
            <person name="Goldberg J."/>
            <person name="Grabherr M.G."/>
            <person name="Kodira C.D."/>
            <person name="Kohler A."/>
            <person name="Kuees U."/>
            <person name="Lindquist E.A."/>
            <person name="Lucas S.M."/>
            <person name="Mago R."/>
            <person name="Mauceli E."/>
            <person name="Morin E."/>
            <person name="Murat C."/>
            <person name="Pangilinan J.L."/>
            <person name="Park R."/>
            <person name="Pearson M."/>
            <person name="Quesneville H."/>
            <person name="Rouhier N."/>
            <person name="Sakthikumar S."/>
            <person name="Salamov A.A."/>
            <person name="Schmutz J."/>
            <person name="Selles B."/>
            <person name="Shapiro H."/>
            <person name="Tanguay P."/>
            <person name="Tuskan G.A."/>
            <person name="Henrissat B."/>
            <person name="Van de Peer Y."/>
            <person name="Rouze P."/>
            <person name="Ellis J.G."/>
            <person name="Dodds P.N."/>
            <person name="Schein J.E."/>
            <person name="Zhong S."/>
            <person name="Hamelin R.C."/>
            <person name="Grigoriev I.V."/>
            <person name="Szabo L.J."/>
            <person name="Martin F."/>
        </authorList>
    </citation>
    <scope>NUCLEOTIDE SEQUENCE [LARGE SCALE GENOMIC DNA]</scope>
    <source>
        <strain evidence="3">CRL 75-36-700-3 / race SCCL</strain>
    </source>
</reference>